<dbReference type="NCBIfam" id="TIGR02037">
    <property type="entry name" value="degP_htrA_DO"/>
    <property type="match status" value="1"/>
</dbReference>
<feature type="domain" description="PDZ" evidence="10">
    <location>
        <begin position="315"/>
        <end position="367"/>
    </location>
</feature>
<keyword evidence="3" id="KW-0732">Signal</keyword>
<dbReference type="RefSeq" id="WP_090169558.1">
    <property type="nucleotide sequence ID" value="NZ_FOFB01000015.1"/>
</dbReference>
<feature type="active site" description="Charge relay system" evidence="7">
    <location>
        <position position="176"/>
    </location>
</feature>
<dbReference type="InParanoid" id="A0A1H9IIN9"/>
<evidence type="ECO:0000256" key="6">
    <source>
        <dbReference type="ARBA" id="ARBA00022825"/>
    </source>
</evidence>
<evidence type="ECO:0000256" key="3">
    <source>
        <dbReference type="ARBA" id="ARBA00022729"/>
    </source>
</evidence>
<keyword evidence="6" id="KW-0720">Serine protease</keyword>
<dbReference type="GO" id="GO:0006508">
    <property type="term" value="P:proteolysis"/>
    <property type="evidence" value="ECO:0007669"/>
    <property type="project" value="UniProtKB-KW"/>
</dbReference>
<sequence>MKKLLFIVLAAVVGGLAALGGAQLFGWNQQVKYVEVAGQPAVEYANFADPATTTNVNPAPTTGFATAADKALPAVVHIKASKQASGRSVGGNPFGIDPDQMPDAFRDLFGNPSPDGRTPQRQAPLQQGSGSGVIISPDGYIATNNHVVDGAENLEVVLNDMQTYEAEIIGVDPTTDIALIKIDATNLPTVKFADSDKLRIGEWVVAVGNPFSLTSTVTAGIVSAKGRSIDIVRRTGGELAIESFIQTDAVVNPGNSGGALVDINGDLVGINTAISSPTGVFAGYSFAVPSAIVSKVVKDLREFGVVQRGLLGARIIELNTAFAEEKGIDRDNGVFVNEVTENSAAEEAGLKAGDVITAVDGVPTLRNSELLEQLGRRRPGDNVVITYERGGDERQATARLKNSEGNTEAILPKPVPEVVSELGAEFVDVDETVAEELEISGGVQIADIKSGLLYEQTKLRPGFIITHVDDRRVKDVEDFNKIMSRASGAVGIEGVYPDNPDKVIGLAIKK</sequence>
<dbReference type="InterPro" id="IPR001940">
    <property type="entry name" value="Peptidase_S1C"/>
</dbReference>
<keyword evidence="12" id="KW-1185">Reference proteome</keyword>
<gene>
    <name evidence="11" type="ORF">SAMN05444359_11517</name>
</gene>
<evidence type="ECO:0000259" key="10">
    <source>
        <dbReference type="PROSITE" id="PS50106"/>
    </source>
</evidence>
<feature type="compositionally biased region" description="Polar residues" evidence="9">
    <location>
        <begin position="119"/>
        <end position="128"/>
    </location>
</feature>
<evidence type="ECO:0000256" key="5">
    <source>
        <dbReference type="ARBA" id="ARBA00022801"/>
    </source>
</evidence>
<evidence type="ECO:0000256" key="1">
    <source>
        <dbReference type="ARBA" id="ARBA00010541"/>
    </source>
</evidence>
<dbReference type="Pfam" id="PF13365">
    <property type="entry name" value="Trypsin_2"/>
    <property type="match status" value="1"/>
</dbReference>
<dbReference type="InterPro" id="IPR001478">
    <property type="entry name" value="PDZ"/>
</dbReference>
<proteinExistence type="inferred from homology"/>
<dbReference type="Proteomes" id="UP000199021">
    <property type="component" value="Unassembled WGS sequence"/>
</dbReference>
<keyword evidence="2 11" id="KW-0645">Protease</keyword>
<feature type="region of interest" description="Disordered" evidence="9">
    <location>
        <begin position="85"/>
        <end position="129"/>
    </location>
</feature>
<keyword evidence="4" id="KW-0677">Repeat</keyword>
<dbReference type="PANTHER" id="PTHR22939:SF129">
    <property type="entry name" value="SERINE PROTEASE HTRA2, MITOCHONDRIAL"/>
    <property type="match status" value="1"/>
</dbReference>
<feature type="active site" description="Charge relay system" evidence="7">
    <location>
        <position position="146"/>
    </location>
</feature>
<dbReference type="GO" id="GO:0004252">
    <property type="term" value="F:serine-type endopeptidase activity"/>
    <property type="evidence" value="ECO:0007669"/>
    <property type="project" value="InterPro"/>
</dbReference>
<evidence type="ECO:0000256" key="4">
    <source>
        <dbReference type="ARBA" id="ARBA00022737"/>
    </source>
</evidence>
<dbReference type="InterPro" id="IPR011782">
    <property type="entry name" value="Pept_S1C_Do"/>
</dbReference>
<dbReference type="PROSITE" id="PS50106">
    <property type="entry name" value="PDZ"/>
    <property type="match status" value="1"/>
</dbReference>
<evidence type="ECO:0000313" key="12">
    <source>
        <dbReference type="Proteomes" id="UP000199021"/>
    </source>
</evidence>
<dbReference type="CDD" id="cd06779">
    <property type="entry name" value="cpPDZ_Deg_HtrA-like"/>
    <property type="match status" value="1"/>
</dbReference>
<dbReference type="InterPro" id="IPR036034">
    <property type="entry name" value="PDZ_sf"/>
</dbReference>
<evidence type="ECO:0000256" key="9">
    <source>
        <dbReference type="SAM" id="MobiDB-lite"/>
    </source>
</evidence>
<dbReference type="Pfam" id="PF13180">
    <property type="entry name" value="PDZ_2"/>
    <property type="match status" value="1"/>
</dbReference>
<keyword evidence="5" id="KW-0378">Hydrolase</keyword>
<dbReference type="OrthoDB" id="9758917at2"/>
<dbReference type="PANTHER" id="PTHR22939">
    <property type="entry name" value="SERINE PROTEASE FAMILY S1C HTRA-RELATED"/>
    <property type="match status" value="1"/>
</dbReference>
<dbReference type="STRING" id="478744.SAMN05444359_11517"/>
<dbReference type="PRINTS" id="PR00834">
    <property type="entry name" value="PROTEASES2C"/>
</dbReference>
<name>A0A1H9IIN9_9BACT</name>
<feature type="active site" description="Charge relay system" evidence="7">
    <location>
        <position position="256"/>
    </location>
</feature>
<evidence type="ECO:0000256" key="2">
    <source>
        <dbReference type="ARBA" id="ARBA00022670"/>
    </source>
</evidence>
<evidence type="ECO:0000256" key="8">
    <source>
        <dbReference type="PIRSR" id="PIRSR611782-2"/>
    </source>
</evidence>
<dbReference type="InterPro" id="IPR009003">
    <property type="entry name" value="Peptidase_S1_PA"/>
</dbReference>
<feature type="binding site" evidence="8">
    <location>
        <begin position="254"/>
        <end position="256"/>
    </location>
    <ligand>
        <name>substrate</name>
    </ligand>
</feature>
<reference evidence="12" key="1">
    <citation type="submission" date="2016-10" db="EMBL/GenBank/DDBJ databases">
        <authorList>
            <person name="Varghese N."/>
            <person name="Submissions S."/>
        </authorList>
    </citation>
    <scope>NUCLEOTIDE SEQUENCE [LARGE SCALE GENOMIC DNA]</scope>
    <source>
        <strain evidence="12">DSM 24740</strain>
    </source>
</reference>
<dbReference type="SMART" id="SM00228">
    <property type="entry name" value="PDZ"/>
    <property type="match status" value="1"/>
</dbReference>
<feature type="binding site" evidence="8">
    <location>
        <position position="146"/>
    </location>
    <ligand>
        <name>substrate</name>
    </ligand>
</feature>
<dbReference type="SUPFAM" id="SSF50494">
    <property type="entry name" value="Trypsin-like serine proteases"/>
    <property type="match status" value="1"/>
</dbReference>
<dbReference type="Gene3D" id="2.40.10.120">
    <property type="match status" value="1"/>
</dbReference>
<organism evidence="11 12">
    <name type="scientific">Neolewinella agarilytica</name>
    <dbReference type="NCBI Taxonomy" id="478744"/>
    <lineage>
        <taxon>Bacteria</taxon>
        <taxon>Pseudomonadati</taxon>
        <taxon>Bacteroidota</taxon>
        <taxon>Saprospiria</taxon>
        <taxon>Saprospirales</taxon>
        <taxon>Lewinellaceae</taxon>
        <taxon>Neolewinella</taxon>
    </lineage>
</organism>
<dbReference type="Gene3D" id="2.30.42.10">
    <property type="match status" value="2"/>
</dbReference>
<feature type="binding site" evidence="8">
    <location>
        <position position="176"/>
    </location>
    <ligand>
        <name>substrate</name>
    </ligand>
</feature>
<comment type="similarity">
    <text evidence="1">Belongs to the peptidase S1C family.</text>
</comment>
<evidence type="ECO:0000256" key="7">
    <source>
        <dbReference type="PIRSR" id="PIRSR611782-1"/>
    </source>
</evidence>
<dbReference type="EMBL" id="FOFB01000015">
    <property type="protein sequence ID" value="SEQ74454.1"/>
    <property type="molecule type" value="Genomic_DNA"/>
</dbReference>
<accession>A0A1H9IIN9</accession>
<evidence type="ECO:0000313" key="11">
    <source>
        <dbReference type="EMBL" id="SEQ74454.1"/>
    </source>
</evidence>
<protein>
    <submittedName>
        <fullName evidence="11">Do/DeqQ family serine protease</fullName>
    </submittedName>
</protein>
<dbReference type="AlphaFoldDB" id="A0A1H9IIN9"/>
<dbReference type="FunCoup" id="A0A1H9IIN9">
    <property type="interactions" value="437"/>
</dbReference>
<dbReference type="SUPFAM" id="SSF50156">
    <property type="entry name" value="PDZ domain-like"/>
    <property type="match status" value="2"/>
</dbReference>